<dbReference type="AlphaFoldDB" id="A0ABD3AWL7"/>
<gene>
    <name evidence="4" type="ORF">ACH5RR_003974</name>
</gene>
<evidence type="ECO:0000313" key="5">
    <source>
        <dbReference type="Proteomes" id="UP001630127"/>
    </source>
</evidence>
<feature type="transmembrane region" description="Helical" evidence="3">
    <location>
        <begin position="17"/>
        <end position="36"/>
    </location>
</feature>
<keyword evidence="1" id="KW-0479">Metal-binding</keyword>
<dbReference type="InterPro" id="IPR036396">
    <property type="entry name" value="Cyt_P450_sf"/>
</dbReference>
<dbReference type="InterPro" id="IPR001128">
    <property type="entry name" value="Cyt_P450"/>
</dbReference>
<keyword evidence="3" id="KW-0472">Membrane</keyword>
<organism evidence="4 5">
    <name type="scientific">Cinchona calisaya</name>
    <dbReference type="NCBI Taxonomy" id="153742"/>
    <lineage>
        <taxon>Eukaryota</taxon>
        <taxon>Viridiplantae</taxon>
        <taxon>Streptophyta</taxon>
        <taxon>Embryophyta</taxon>
        <taxon>Tracheophyta</taxon>
        <taxon>Spermatophyta</taxon>
        <taxon>Magnoliopsida</taxon>
        <taxon>eudicotyledons</taxon>
        <taxon>Gunneridae</taxon>
        <taxon>Pentapetalae</taxon>
        <taxon>asterids</taxon>
        <taxon>lamiids</taxon>
        <taxon>Gentianales</taxon>
        <taxon>Rubiaceae</taxon>
        <taxon>Cinchonoideae</taxon>
        <taxon>Cinchoneae</taxon>
        <taxon>Cinchona</taxon>
    </lineage>
</organism>
<sequence>MEILQIQILTELNGSRLAHLPLILAILLGIFGGYYLKCIHPNFKKNVPPGNHGFPLIGETISYLKALKQDKVNEWIQDRESKYGSVFKTSLIGANTVILNGLGGNRFILGGSDNGLVHSLPTSAARIIGQYSLSGLSGPAHKLIRGAIMSFLKPESIQRYVKQMNSLVRQELLKELSGKDCICVVPLMKKITFNVTCTLLFGLPGGKELDQLLEDYTLVLNGAWSIPFNFPGTSVAKALKARARICKYFSLLIEEKKHKLGTGKVGYQDDIISKFLSENLSEDEIFDNIISLMIASHDTTAILVTLCIRQFARDVDVLNKVLWSAPGTHMDENIFKDPKKFDPARFENSSGIPP</sequence>
<evidence type="ECO:0000256" key="1">
    <source>
        <dbReference type="ARBA" id="ARBA00022723"/>
    </source>
</evidence>
<keyword evidence="3" id="KW-0812">Transmembrane</keyword>
<evidence type="ECO:0008006" key="6">
    <source>
        <dbReference type="Google" id="ProtNLM"/>
    </source>
</evidence>
<dbReference type="Pfam" id="PF00067">
    <property type="entry name" value="p450"/>
    <property type="match status" value="1"/>
</dbReference>
<dbReference type="EMBL" id="JBJUIK010000002">
    <property type="protein sequence ID" value="KAL3535513.1"/>
    <property type="molecule type" value="Genomic_DNA"/>
</dbReference>
<keyword evidence="5" id="KW-1185">Reference proteome</keyword>
<accession>A0ABD3AWL7</accession>
<reference evidence="4 5" key="1">
    <citation type="submission" date="2024-11" db="EMBL/GenBank/DDBJ databases">
        <title>A near-complete genome assembly of Cinchona calisaya.</title>
        <authorList>
            <person name="Lian D.C."/>
            <person name="Zhao X.W."/>
            <person name="Wei L."/>
        </authorList>
    </citation>
    <scope>NUCLEOTIDE SEQUENCE [LARGE SCALE GENOMIC DNA]</scope>
    <source>
        <tissue evidence="4">Nenye</tissue>
    </source>
</reference>
<evidence type="ECO:0000256" key="2">
    <source>
        <dbReference type="ARBA" id="ARBA00023004"/>
    </source>
</evidence>
<comment type="caution">
    <text evidence="4">The sequence shown here is derived from an EMBL/GenBank/DDBJ whole genome shotgun (WGS) entry which is preliminary data.</text>
</comment>
<dbReference type="GO" id="GO:0046872">
    <property type="term" value="F:metal ion binding"/>
    <property type="evidence" value="ECO:0007669"/>
    <property type="project" value="UniProtKB-KW"/>
</dbReference>
<dbReference type="Gene3D" id="1.10.630.10">
    <property type="entry name" value="Cytochrome P450"/>
    <property type="match status" value="2"/>
</dbReference>
<evidence type="ECO:0000256" key="3">
    <source>
        <dbReference type="SAM" id="Phobius"/>
    </source>
</evidence>
<evidence type="ECO:0000313" key="4">
    <source>
        <dbReference type="EMBL" id="KAL3535513.1"/>
    </source>
</evidence>
<name>A0ABD3AWL7_9GENT</name>
<dbReference type="PANTHER" id="PTHR24286:SF256">
    <property type="entry name" value="CYTOCHROME P450 FAMILY PROTEIN"/>
    <property type="match status" value="1"/>
</dbReference>
<protein>
    <recommendedName>
        <fullName evidence="6">Cytochrome P450</fullName>
    </recommendedName>
</protein>
<keyword evidence="3" id="KW-1133">Transmembrane helix</keyword>
<dbReference type="SUPFAM" id="SSF48264">
    <property type="entry name" value="Cytochrome P450"/>
    <property type="match status" value="1"/>
</dbReference>
<proteinExistence type="predicted"/>
<keyword evidence="2" id="KW-0408">Iron</keyword>
<dbReference type="Proteomes" id="UP001630127">
    <property type="component" value="Unassembled WGS sequence"/>
</dbReference>
<dbReference type="PANTHER" id="PTHR24286">
    <property type="entry name" value="CYTOCHROME P450 26"/>
    <property type="match status" value="1"/>
</dbReference>